<dbReference type="Pfam" id="PF02681">
    <property type="entry name" value="DUF212"/>
    <property type="match status" value="1"/>
</dbReference>
<gene>
    <name evidence="2" type="ORF">NRE15_01175</name>
</gene>
<feature type="transmembrane region" description="Helical" evidence="1">
    <location>
        <begin position="61"/>
        <end position="80"/>
    </location>
</feature>
<keyword evidence="1" id="KW-1133">Transmembrane helix</keyword>
<organism evidence="2 3">
    <name type="scientific">Fundicoccus culcitae</name>
    <dbReference type="NCBI Taxonomy" id="2969821"/>
    <lineage>
        <taxon>Bacteria</taxon>
        <taxon>Bacillati</taxon>
        <taxon>Bacillota</taxon>
        <taxon>Bacilli</taxon>
        <taxon>Lactobacillales</taxon>
        <taxon>Aerococcaceae</taxon>
        <taxon>Fundicoccus</taxon>
    </lineage>
</organism>
<dbReference type="PANTHER" id="PTHR31446">
    <property type="entry name" value="ACID PHOSPHATASE/VANADIUM-DEPENDENT HALOPEROXIDASE-RELATED PROTEIN"/>
    <property type="match status" value="1"/>
</dbReference>
<dbReference type="PANTHER" id="PTHR31446:SF29">
    <property type="entry name" value="ACID PHOSPHATASE_VANADIUM-DEPENDENT HALOPEROXIDASE-RELATED PROTEIN"/>
    <property type="match status" value="1"/>
</dbReference>
<evidence type="ECO:0000256" key="1">
    <source>
        <dbReference type="SAM" id="Phobius"/>
    </source>
</evidence>
<keyword evidence="1" id="KW-0812">Transmembrane</keyword>
<evidence type="ECO:0000313" key="3">
    <source>
        <dbReference type="Proteomes" id="UP001315967"/>
    </source>
</evidence>
<keyword evidence="3" id="KW-1185">Reference proteome</keyword>
<proteinExistence type="predicted"/>
<dbReference type="EMBL" id="CP102453">
    <property type="protein sequence ID" value="UUX35433.1"/>
    <property type="molecule type" value="Genomic_DNA"/>
</dbReference>
<reference evidence="2 3" key="1">
    <citation type="submission" date="2022-08" db="EMBL/GenBank/DDBJ databases">
        <title>Aerococcaceae sp. nov isolated from spoiled eye mask.</title>
        <authorList>
            <person name="Zhou G."/>
            <person name="Xie X.-B."/>
            <person name="Shi Q.-S."/>
            <person name="Wang Y.-S."/>
            <person name="Wen X."/>
            <person name="Peng H."/>
            <person name="Yang X.-J."/>
            <person name="Tao H.-B."/>
            <person name="Huang X.-M."/>
        </authorList>
    </citation>
    <scope>NUCLEOTIDE SEQUENCE [LARGE SCALE GENOMIC DNA]</scope>
    <source>
        <strain evidence="3">DM20194951</strain>
    </source>
</reference>
<feature type="transmembrane region" description="Helical" evidence="1">
    <location>
        <begin position="150"/>
        <end position="172"/>
    </location>
</feature>
<protein>
    <submittedName>
        <fullName evidence="2">Divergent PAP2 family protein</fullName>
    </submittedName>
</protein>
<dbReference type="InterPro" id="IPR003832">
    <property type="entry name" value="DUF212"/>
</dbReference>
<dbReference type="Proteomes" id="UP001315967">
    <property type="component" value="Chromosome"/>
</dbReference>
<sequence>MNLPLVTSFIAIFFTQVIKYPIAYFTKSKNVSIDLVTSTGGMPSSHSAAVSSLITALILEYGFSSPYVAIATVFGVIVMFDSMGVRRQSGEQGIVLDIIARHLIANESIHKEAKADASNPSAHPLAKDYSLEDYEKMIVNKYLGHKPTEVIVGVITGSVVAVVVRSAVTLFME</sequence>
<dbReference type="RefSeq" id="WP_313794922.1">
    <property type="nucleotide sequence ID" value="NZ_CP102453.1"/>
</dbReference>
<name>A0ABY5PAC4_9LACT</name>
<keyword evidence="1" id="KW-0472">Membrane</keyword>
<accession>A0ABY5PAC4</accession>
<evidence type="ECO:0000313" key="2">
    <source>
        <dbReference type="EMBL" id="UUX35433.1"/>
    </source>
</evidence>